<evidence type="ECO:0000313" key="3">
    <source>
        <dbReference type="Proteomes" id="UP001327560"/>
    </source>
</evidence>
<dbReference type="Gene3D" id="3.30.530.20">
    <property type="match status" value="1"/>
</dbReference>
<feature type="region of interest" description="Disordered" evidence="1">
    <location>
        <begin position="108"/>
        <end position="127"/>
    </location>
</feature>
<evidence type="ECO:0000313" key="2">
    <source>
        <dbReference type="EMBL" id="WOK92668.1"/>
    </source>
</evidence>
<reference evidence="2 3" key="1">
    <citation type="submission" date="2023-10" db="EMBL/GenBank/DDBJ databases">
        <title>Chromosome-scale genome assembly provides insights into flower coloration mechanisms of Canna indica.</title>
        <authorList>
            <person name="Li C."/>
        </authorList>
    </citation>
    <scope>NUCLEOTIDE SEQUENCE [LARGE SCALE GENOMIC DNA]</scope>
    <source>
        <tissue evidence="2">Flower</tissue>
    </source>
</reference>
<dbReference type="InterPro" id="IPR023393">
    <property type="entry name" value="START-like_dom_sf"/>
</dbReference>
<dbReference type="Proteomes" id="UP001327560">
    <property type="component" value="Chromosome 1"/>
</dbReference>
<dbReference type="EMBL" id="CP136890">
    <property type="protein sequence ID" value="WOK92668.1"/>
    <property type="molecule type" value="Genomic_DNA"/>
</dbReference>
<evidence type="ECO:0000256" key="1">
    <source>
        <dbReference type="SAM" id="MobiDB-lite"/>
    </source>
</evidence>
<accession>A0AAQ3JP19</accession>
<protein>
    <submittedName>
        <fullName evidence="2">Abscisic acid receptor PYL4-like</fullName>
    </submittedName>
</protein>
<gene>
    <name evidence="2" type="ORF">Cni_G01359</name>
</gene>
<feature type="compositionally biased region" description="Basic and acidic residues" evidence="1">
    <location>
        <begin position="116"/>
        <end position="127"/>
    </location>
</feature>
<keyword evidence="3" id="KW-1185">Reference proteome</keyword>
<organism evidence="2 3">
    <name type="scientific">Canna indica</name>
    <name type="common">Indian-shot</name>
    <dbReference type="NCBI Taxonomy" id="4628"/>
    <lineage>
        <taxon>Eukaryota</taxon>
        <taxon>Viridiplantae</taxon>
        <taxon>Streptophyta</taxon>
        <taxon>Embryophyta</taxon>
        <taxon>Tracheophyta</taxon>
        <taxon>Spermatophyta</taxon>
        <taxon>Magnoliopsida</taxon>
        <taxon>Liliopsida</taxon>
        <taxon>Zingiberales</taxon>
        <taxon>Cannaceae</taxon>
        <taxon>Canna</taxon>
    </lineage>
</organism>
<keyword evidence="2" id="KW-0675">Receptor</keyword>
<name>A0AAQ3JP19_9LILI</name>
<proteinExistence type="predicted"/>
<dbReference type="AlphaFoldDB" id="A0AAQ3JP19"/>
<sequence length="127" mass="14554">MLSPLSRKLSPISKIVENKSIICFFEQRSHKVPEAVARHHDHIIEPHQYCSFLTQAVLAPAMAVSSVVQLFDEPHVYKHFIKSCSVLVLIDDGDMGTLREVHVISGMPTGRHQHRAPRDPRRRERWA</sequence>